<dbReference type="Proteomes" id="UP000807025">
    <property type="component" value="Unassembled WGS sequence"/>
</dbReference>
<name>A0A9P5ZS68_PLEER</name>
<dbReference type="OrthoDB" id="2369050at2759"/>
<protein>
    <submittedName>
        <fullName evidence="1">Uncharacterized protein</fullName>
    </submittedName>
</protein>
<keyword evidence="2" id="KW-1185">Reference proteome</keyword>
<accession>A0A9P5ZS68</accession>
<evidence type="ECO:0000313" key="1">
    <source>
        <dbReference type="EMBL" id="KAF9492178.1"/>
    </source>
</evidence>
<reference evidence="1" key="1">
    <citation type="submission" date="2020-11" db="EMBL/GenBank/DDBJ databases">
        <authorList>
            <consortium name="DOE Joint Genome Institute"/>
            <person name="Ahrendt S."/>
            <person name="Riley R."/>
            <person name="Andreopoulos W."/>
            <person name="Labutti K."/>
            <person name="Pangilinan J."/>
            <person name="Ruiz-Duenas F.J."/>
            <person name="Barrasa J.M."/>
            <person name="Sanchez-Garcia M."/>
            <person name="Camarero S."/>
            <person name="Miyauchi S."/>
            <person name="Serrano A."/>
            <person name="Linde D."/>
            <person name="Babiker R."/>
            <person name="Drula E."/>
            <person name="Ayuso-Fernandez I."/>
            <person name="Pacheco R."/>
            <person name="Padilla G."/>
            <person name="Ferreira P."/>
            <person name="Barriuso J."/>
            <person name="Kellner H."/>
            <person name="Castanera R."/>
            <person name="Alfaro M."/>
            <person name="Ramirez L."/>
            <person name="Pisabarro A.G."/>
            <person name="Kuo A."/>
            <person name="Tritt A."/>
            <person name="Lipzen A."/>
            <person name="He G."/>
            <person name="Yan M."/>
            <person name="Ng V."/>
            <person name="Cullen D."/>
            <person name="Martin F."/>
            <person name="Rosso M.-N."/>
            <person name="Henrissat B."/>
            <person name="Hibbett D."/>
            <person name="Martinez A.T."/>
            <person name="Grigoriev I.V."/>
        </authorList>
    </citation>
    <scope>NUCLEOTIDE SEQUENCE</scope>
    <source>
        <strain evidence="1">ATCC 90797</strain>
    </source>
</reference>
<dbReference type="EMBL" id="MU154605">
    <property type="protein sequence ID" value="KAF9492178.1"/>
    <property type="molecule type" value="Genomic_DNA"/>
</dbReference>
<comment type="caution">
    <text evidence="1">The sequence shown here is derived from an EMBL/GenBank/DDBJ whole genome shotgun (WGS) entry which is preliminary data.</text>
</comment>
<proteinExistence type="predicted"/>
<gene>
    <name evidence="1" type="ORF">BDN71DRAFT_1509649</name>
</gene>
<evidence type="ECO:0000313" key="2">
    <source>
        <dbReference type="Proteomes" id="UP000807025"/>
    </source>
</evidence>
<organism evidence="1 2">
    <name type="scientific">Pleurotus eryngii</name>
    <name type="common">Boletus of the steppes</name>
    <dbReference type="NCBI Taxonomy" id="5323"/>
    <lineage>
        <taxon>Eukaryota</taxon>
        <taxon>Fungi</taxon>
        <taxon>Dikarya</taxon>
        <taxon>Basidiomycota</taxon>
        <taxon>Agaricomycotina</taxon>
        <taxon>Agaricomycetes</taxon>
        <taxon>Agaricomycetidae</taxon>
        <taxon>Agaricales</taxon>
        <taxon>Pleurotineae</taxon>
        <taxon>Pleurotaceae</taxon>
        <taxon>Pleurotus</taxon>
    </lineage>
</organism>
<dbReference type="AlphaFoldDB" id="A0A9P5ZS68"/>
<sequence length="179" mass="20905">MGIRATIVQSTPNCPPTLGEGDIDTALLWKWFTKCENYLRHKDVSGLPMTKSVAYGMSDVRTIRWLAATGPVLNQMEWDEYKNQMCFLFLQADWEHTTRMDILCFWQNSKVFIDYMFELMGKNNLLAGTDSFMNNDYMQETIEAGMESKFSWECNCEGIGHIKPFKNWLDEVKHINEHH</sequence>